<name>A0ABD0J020_9CAEN</name>
<protein>
    <recommendedName>
        <fullName evidence="3">Secreted protein</fullName>
    </recommendedName>
</protein>
<gene>
    <name evidence="1" type="ORF">BaRGS_00040508</name>
</gene>
<proteinExistence type="predicted"/>
<comment type="caution">
    <text evidence="1">The sequence shown here is derived from an EMBL/GenBank/DDBJ whole genome shotgun (WGS) entry which is preliminary data.</text>
</comment>
<dbReference type="AlphaFoldDB" id="A0ABD0J020"/>
<evidence type="ECO:0000313" key="1">
    <source>
        <dbReference type="EMBL" id="KAK7442692.1"/>
    </source>
</evidence>
<keyword evidence="2" id="KW-1185">Reference proteome</keyword>
<dbReference type="Proteomes" id="UP001519460">
    <property type="component" value="Unassembled WGS sequence"/>
</dbReference>
<accession>A0ABD0J020</accession>
<evidence type="ECO:0008006" key="3">
    <source>
        <dbReference type="Google" id="ProtNLM"/>
    </source>
</evidence>
<dbReference type="EMBL" id="JACVVK020000829">
    <property type="protein sequence ID" value="KAK7442692.1"/>
    <property type="molecule type" value="Genomic_DNA"/>
</dbReference>
<evidence type="ECO:0000313" key="2">
    <source>
        <dbReference type="Proteomes" id="UP001519460"/>
    </source>
</evidence>
<sequence length="93" mass="10128">MRCCSESAAARATPTVAFCAHIFSVSPASFVDLNVHTDPTCRTVCRRGDYMASALLEKTSTQVCLLQTYSKATKVRKCCLVSCATSKKQRSNN</sequence>
<organism evidence="1 2">
    <name type="scientific">Batillaria attramentaria</name>
    <dbReference type="NCBI Taxonomy" id="370345"/>
    <lineage>
        <taxon>Eukaryota</taxon>
        <taxon>Metazoa</taxon>
        <taxon>Spiralia</taxon>
        <taxon>Lophotrochozoa</taxon>
        <taxon>Mollusca</taxon>
        <taxon>Gastropoda</taxon>
        <taxon>Caenogastropoda</taxon>
        <taxon>Sorbeoconcha</taxon>
        <taxon>Cerithioidea</taxon>
        <taxon>Batillariidae</taxon>
        <taxon>Batillaria</taxon>
    </lineage>
</organism>
<reference evidence="1 2" key="1">
    <citation type="journal article" date="2023" name="Sci. Data">
        <title>Genome assembly of the Korean intertidal mud-creeper Batillaria attramentaria.</title>
        <authorList>
            <person name="Patra A.K."/>
            <person name="Ho P.T."/>
            <person name="Jun S."/>
            <person name="Lee S.J."/>
            <person name="Kim Y."/>
            <person name="Won Y.J."/>
        </authorList>
    </citation>
    <scope>NUCLEOTIDE SEQUENCE [LARGE SCALE GENOMIC DNA]</scope>
    <source>
        <strain evidence="1">Wonlab-2016</strain>
    </source>
</reference>